<keyword evidence="1" id="KW-0479">Metal-binding</keyword>
<name>A0A5C6MPN2_9TELE</name>
<evidence type="ECO:0000313" key="7">
    <source>
        <dbReference type="EMBL" id="TWW57244.1"/>
    </source>
</evidence>
<evidence type="ECO:0000256" key="3">
    <source>
        <dbReference type="ARBA" id="ARBA00022837"/>
    </source>
</evidence>
<evidence type="ECO:0000259" key="6">
    <source>
        <dbReference type="PROSITE" id="PS50222"/>
    </source>
</evidence>
<dbReference type="PROSITE" id="PS50222">
    <property type="entry name" value="EF_HAND_2"/>
    <property type="match status" value="1"/>
</dbReference>
<comment type="caution">
    <text evidence="7">The sequence shown here is derived from an EMBL/GenBank/DDBJ whole genome shotgun (WGS) entry which is preliminary data.</text>
</comment>
<keyword evidence="4" id="KW-0175">Coiled coil</keyword>
<dbReference type="InterPro" id="IPR011992">
    <property type="entry name" value="EF-hand-dom_pair"/>
</dbReference>
<evidence type="ECO:0000256" key="5">
    <source>
        <dbReference type="SAM" id="MobiDB-lite"/>
    </source>
</evidence>
<keyword evidence="8" id="KW-1185">Reference proteome</keyword>
<dbReference type="InterPro" id="IPR040365">
    <property type="entry name" value="EFHD1/2"/>
</dbReference>
<evidence type="ECO:0000256" key="2">
    <source>
        <dbReference type="ARBA" id="ARBA00022737"/>
    </source>
</evidence>
<accession>A0A5C6MPN2</accession>
<feature type="coiled-coil region" evidence="4">
    <location>
        <begin position="410"/>
        <end position="438"/>
    </location>
</feature>
<dbReference type="Pfam" id="PF13499">
    <property type="entry name" value="EF-hand_7"/>
    <property type="match status" value="1"/>
</dbReference>
<dbReference type="EMBL" id="RHFK02000021">
    <property type="protein sequence ID" value="TWW57244.1"/>
    <property type="molecule type" value="Genomic_DNA"/>
</dbReference>
<organism evidence="7 8">
    <name type="scientific">Takifugu flavidus</name>
    <name type="common">sansaifugu</name>
    <dbReference type="NCBI Taxonomy" id="433684"/>
    <lineage>
        <taxon>Eukaryota</taxon>
        <taxon>Metazoa</taxon>
        <taxon>Chordata</taxon>
        <taxon>Craniata</taxon>
        <taxon>Vertebrata</taxon>
        <taxon>Euteleostomi</taxon>
        <taxon>Actinopterygii</taxon>
        <taxon>Neopterygii</taxon>
        <taxon>Teleostei</taxon>
        <taxon>Neoteleostei</taxon>
        <taxon>Acanthomorphata</taxon>
        <taxon>Eupercaria</taxon>
        <taxon>Tetraodontiformes</taxon>
        <taxon>Tetradontoidea</taxon>
        <taxon>Tetraodontidae</taxon>
        <taxon>Takifugu</taxon>
    </lineage>
</organism>
<gene>
    <name evidence="7" type="ORF">D4764_08G0012310</name>
</gene>
<dbReference type="PANTHER" id="PTHR13025:SF7">
    <property type="entry name" value="EF-HAND DOMAIN FAMILY, MEMBER D2"/>
    <property type="match status" value="1"/>
</dbReference>
<reference evidence="7 8" key="1">
    <citation type="submission" date="2019-04" db="EMBL/GenBank/DDBJ databases">
        <title>Chromosome genome assembly for Takifugu flavidus.</title>
        <authorList>
            <person name="Xiao S."/>
        </authorList>
    </citation>
    <scope>NUCLEOTIDE SEQUENCE [LARGE SCALE GENOMIC DNA]</scope>
    <source>
        <strain evidence="7">HTHZ2018</strain>
        <tissue evidence="7">Muscle</tissue>
    </source>
</reference>
<sequence length="641" mass="71187">MGWTGREGREGGRGRVGGREGGREGDSGREEGGEWEGGRGEGEREGEGRERGREGESGRERGGERERREREGGGEWEGEGEGGEREGGRGESGREREEEGGRGRVRGEREREGRRGEGGVRGQRERGREGRRGEREGEGGETERRDVFPPEPEQEAVTPSPRALVSYFSLVSSSSAVYQLPPSNMATDELSSKLSHRLQIEEGTAEPVAVDVPRPLDSSDEKVSNADAELSAMLSRREALNQGQDQPRSSKVFNPYTEFKEFSRKHIKDMEREFSKYDVNKDNYIDMMELKLMMERAGKPPQTHLGLKNMMKEVDEDLDSRLSFREVRPALDQNLCREEVLSKHGLMFFLLHPHQFLLIFRKAAAGELADSGLCALAELFEIDVSSEGVKGAKSFFEAKVGPRRGRVQPLRGEIRQEQELKKKEAEEEEEAAGCLQREAVGFQVTARLGRPRAAPGRPRSAPGARRRPPSCEAGILKTHFIINVEFGCSEVFCDESRLSDEKKDNGAAAQSVGSTLVYVLHVPPVDHGAEQLRYPACIRGRRSTPGLRVLPCITLAVLSHLRYHDTPTRSRPSPAAIFVAVTTPKRHRPMEVQLTSSSRMTNIHRGDAGDGAEASSAHISPVKASKTHNELHRELLLAHKR</sequence>
<feature type="region of interest" description="Disordered" evidence="5">
    <location>
        <begin position="1"/>
        <end position="161"/>
    </location>
</feature>
<feature type="region of interest" description="Disordered" evidence="5">
    <location>
        <begin position="202"/>
        <end position="223"/>
    </location>
</feature>
<feature type="domain" description="EF-hand" evidence="6">
    <location>
        <begin position="265"/>
        <end position="300"/>
    </location>
</feature>
<proteinExistence type="predicted"/>
<dbReference type="CDD" id="cd00051">
    <property type="entry name" value="EFh"/>
    <property type="match status" value="1"/>
</dbReference>
<dbReference type="Gene3D" id="1.10.238.10">
    <property type="entry name" value="EF-hand"/>
    <property type="match status" value="1"/>
</dbReference>
<feature type="compositionally biased region" description="Basic and acidic residues" evidence="5">
    <location>
        <begin position="82"/>
        <end position="148"/>
    </location>
</feature>
<dbReference type="PROSITE" id="PS00018">
    <property type="entry name" value="EF_HAND_1"/>
    <property type="match status" value="1"/>
</dbReference>
<dbReference type="InterPro" id="IPR018247">
    <property type="entry name" value="EF_Hand_1_Ca_BS"/>
</dbReference>
<dbReference type="PANTHER" id="PTHR13025">
    <property type="entry name" value="EF-HAND DOMAIN-CONTAINING PROTEIN D"/>
    <property type="match status" value="1"/>
</dbReference>
<feature type="compositionally biased region" description="Low complexity" evidence="5">
    <location>
        <begin position="449"/>
        <end position="463"/>
    </location>
</feature>
<dbReference type="AlphaFoldDB" id="A0A5C6MPN2"/>
<dbReference type="SUPFAM" id="SSF47473">
    <property type="entry name" value="EF-hand"/>
    <property type="match status" value="1"/>
</dbReference>
<feature type="region of interest" description="Disordered" evidence="5">
    <location>
        <begin position="606"/>
        <end position="630"/>
    </location>
</feature>
<feature type="compositionally biased region" description="Basic and acidic residues" evidence="5">
    <location>
        <begin position="1"/>
        <end position="73"/>
    </location>
</feature>
<evidence type="ECO:0000313" key="8">
    <source>
        <dbReference type="Proteomes" id="UP000324091"/>
    </source>
</evidence>
<dbReference type="GO" id="GO:0005509">
    <property type="term" value="F:calcium ion binding"/>
    <property type="evidence" value="ECO:0007669"/>
    <property type="project" value="InterPro"/>
</dbReference>
<keyword evidence="2" id="KW-0677">Repeat</keyword>
<keyword evidence="3" id="KW-0106">Calcium</keyword>
<protein>
    <submittedName>
        <fullName evidence="7">EF-hand domain-containing protein D2</fullName>
    </submittedName>
</protein>
<evidence type="ECO:0000256" key="1">
    <source>
        <dbReference type="ARBA" id="ARBA00022723"/>
    </source>
</evidence>
<feature type="region of interest" description="Disordered" evidence="5">
    <location>
        <begin position="449"/>
        <end position="468"/>
    </location>
</feature>
<dbReference type="InterPro" id="IPR002048">
    <property type="entry name" value="EF_hand_dom"/>
</dbReference>
<dbReference type="Proteomes" id="UP000324091">
    <property type="component" value="Chromosome 8"/>
</dbReference>
<evidence type="ECO:0000256" key="4">
    <source>
        <dbReference type="SAM" id="Coils"/>
    </source>
</evidence>